<name>A0A516KMJ9_9CAUD</name>
<evidence type="ECO:0000313" key="2">
    <source>
        <dbReference type="Proteomes" id="UP000317800"/>
    </source>
</evidence>
<reference evidence="1 2" key="1">
    <citation type="submission" date="2019-06" db="EMBL/GenBank/DDBJ databases">
        <authorList>
            <person name="Hertel R."/>
        </authorList>
    </citation>
    <scope>NUCLEOTIDE SEQUENCE [LARGE SCALE GENOMIC DNA]</scope>
</reference>
<protein>
    <submittedName>
        <fullName evidence="1">Uncharacterized protein</fullName>
    </submittedName>
</protein>
<proteinExistence type="predicted"/>
<dbReference type="Proteomes" id="UP000317800">
    <property type="component" value="Segment"/>
</dbReference>
<dbReference type="EMBL" id="MN043729">
    <property type="protein sequence ID" value="QDP42817.1"/>
    <property type="molecule type" value="Genomic_DNA"/>
</dbReference>
<evidence type="ECO:0000313" key="1">
    <source>
        <dbReference type="EMBL" id="QDP42817.1"/>
    </source>
</evidence>
<sequence>MFKHKYLDSSFTELVPGSTNEQTVREFIRETEEAFGLGQKEINALNEEQLNHYIDFLDELWLK</sequence>
<organism evidence="1 2">
    <name type="scientific">Bacillus phage vB_BmeM-Goe8</name>
    <dbReference type="NCBI Taxonomy" id="2593638"/>
    <lineage>
        <taxon>Viruses</taxon>
        <taxon>Duplodnaviria</taxon>
        <taxon>Heunggongvirae</taxon>
        <taxon>Uroviricota</taxon>
        <taxon>Caudoviricetes</taxon>
        <taxon>Herelleviridae</taxon>
        <taxon>Bastillevirinae</taxon>
        <taxon>Goettingenvirus</taxon>
        <taxon>Goettingenvirus goe8</taxon>
    </lineage>
</organism>
<keyword evidence="2" id="KW-1185">Reference proteome</keyword>
<gene>
    <name evidence="1" type="ORF">Goe8_c00330</name>
</gene>
<accession>A0A516KMJ9</accession>